<dbReference type="WBParaSite" id="HCON_00188090-00001">
    <property type="protein sequence ID" value="HCON_00188090-00001"/>
    <property type="gene ID" value="HCON_00188090"/>
</dbReference>
<evidence type="ECO:0000313" key="2">
    <source>
        <dbReference type="Proteomes" id="UP000025227"/>
    </source>
</evidence>
<name>A0A7I4Z4C8_HAECO</name>
<feature type="compositionally biased region" description="Polar residues" evidence="1">
    <location>
        <begin position="94"/>
        <end position="111"/>
    </location>
</feature>
<dbReference type="OMA" id="EWEKCHA"/>
<reference evidence="3" key="1">
    <citation type="submission" date="2020-12" db="UniProtKB">
        <authorList>
            <consortium name="WormBaseParasite"/>
        </authorList>
    </citation>
    <scope>IDENTIFICATION</scope>
    <source>
        <strain evidence="3">MHco3</strain>
    </source>
</reference>
<sequence length="194" mass="21880">MLPAKEFAELLNEAKETWEQLLEWEKCHAEELNNIVEIVRELEERRARGLVTLEQVAEVNTLCNYIKTMHMFDEDGNPRYTAEELAGAEMDVSEMSNSHSNPLSDSTTPVQSIDPKENNNGEKSSAIKNPSVPAVGREPPKKKACAGDRNGLQSPDLRLIGITKYAINERGYLVKKTRKPNNRASARAKRRLFT</sequence>
<dbReference type="AlphaFoldDB" id="A0A7I4Z4C8"/>
<feature type="region of interest" description="Disordered" evidence="1">
    <location>
        <begin position="92"/>
        <end position="153"/>
    </location>
</feature>
<dbReference type="Proteomes" id="UP000025227">
    <property type="component" value="Unplaced"/>
</dbReference>
<dbReference type="OrthoDB" id="10350328at2759"/>
<accession>A0A7I4Z4C8</accession>
<proteinExistence type="predicted"/>
<evidence type="ECO:0000313" key="3">
    <source>
        <dbReference type="WBParaSite" id="HCON_00188090-00001"/>
    </source>
</evidence>
<protein>
    <submittedName>
        <fullName evidence="3">Uncharacterized protein</fullName>
    </submittedName>
</protein>
<organism evidence="2 3">
    <name type="scientific">Haemonchus contortus</name>
    <name type="common">Barber pole worm</name>
    <dbReference type="NCBI Taxonomy" id="6289"/>
    <lineage>
        <taxon>Eukaryota</taxon>
        <taxon>Metazoa</taxon>
        <taxon>Ecdysozoa</taxon>
        <taxon>Nematoda</taxon>
        <taxon>Chromadorea</taxon>
        <taxon>Rhabditida</taxon>
        <taxon>Rhabditina</taxon>
        <taxon>Rhabditomorpha</taxon>
        <taxon>Strongyloidea</taxon>
        <taxon>Trichostrongylidae</taxon>
        <taxon>Haemonchus</taxon>
    </lineage>
</organism>
<evidence type="ECO:0000256" key="1">
    <source>
        <dbReference type="SAM" id="MobiDB-lite"/>
    </source>
</evidence>
<keyword evidence="2" id="KW-1185">Reference proteome</keyword>